<accession>A0A2K3KRM0</accession>
<evidence type="ECO:0000313" key="1">
    <source>
        <dbReference type="EMBL" id="PNX68921.1"/>
    </source>
</evidence>
<evidence type="ECO:0000313" key="2">
    <source>
        <dbReference type="Proteomes" id="UP000236291"/>
    </source>
</evidence>
<dbReference type="Proteomes" id="UP000236291">
    <property type="component" value="Unassembled WGS sequence"/>
</dbReference>
<comment type="caution">
    <text evidence="1">The sequence shown here is derived from an EMBL/GenBank/DDBJ whole genome shotgun (WGS) entry which is preliminary data.</text>
</comment>
<name>A0A2K3KRM0_TRIPR</name>
<dbReference type="AlphaFoldDB" id="A0A2K3KRM0"/>
<reference evidence="1 2" key="2">
    <citation type="journal article" date="2017" name="Front. Plant Sci.">
        <title>Gene Classification and Mining of Molecular Markers Useful in Red Clover (Trifolium pratense) Breeding.</title>
        <authorList>
            <person name="Istvanek J."/>
            <person name="Dluhosova J."/>
            <person name="Dluhos P."/>
            <person name="Patkova L."/>
            <person name="Nedelnik J."/>
            <person name="Repkova J."/>
        </authorList>
    </citation>
    <scope>NUCLEOTIDE SEQUENCE [LARGE SCALE GENOMIC DNA]</scope>
    <source>
        <strain evidence="2">cv. Tatra</strain>
        <tissue evidence="1">Young leaves</tissue>
    </source>
</reference>
<gene>
    <name evidence="1" type="ORF">L195_g064204</name>
</gene>
<proteinExistence type="predicted"/>
<organism evidence="1 2">
    <name type="scientific">Trifolium pratense</name>
    <name type="common">Red clover</name>
    <dbReference type="NCBI Taxonomy" id="57577"/>
    <lineage>
        <taxon>Eukaryota</taxon>
        <taxon>Viridiplantae</taxon>
        <taxon>Streptophyta</taxon>
        <taxon>Embryophyta</taxon>
        <taxon>Tracheophyta</taxon>
        <taxon>Spermatophyta</taxon>
        <taxon>Magnoliopsida</taxon>
        <taxon>eudicotyledons</taxon>
        <taxon>Gunneridae</taxon>
        <taxon>Pentapetalae</taxon>
        <taxon>rosids</taxon>
        <taxon>fabids</taxon>
        <taxon>Fabales</taxon>
        <taxon>Fabaceae</taxon>
        <taxon>Papilionoideae</taxon>
        <taxon>50 kb inversion clade</taxon>
        <taxon>NPAAA clade</taxon>
        <taxon>Hologalegina</taxon>
        <taxon>IRL clade</taxon>
        <taxon>Trifolieae</taxon>
        <taxon>Trifolium</taxon>
    </lineage>
</organism>
<dbReference type="EMBL" id="ASHM01237639">
    <property type="protein sequence ID" value="PNX68921.1"/>
    <property type="molecule type" value="Genomic_DNA"/>
</dbReference>
<reference evidence="1 2" key="1">
    <citation type="journal article" date="2014" name="Am. J. Bot.">
        <title>Genome assembly and annotation for red clover (Trifolium pratense; Fabaceae).</title>
        <authorList>
            <person name="Istvanek J."/>
            <person name="Jaros M."/>
            <person name="Krenek A."/>
            <person name="Repkova J."/>
        </authorList>
    </citation>
    <scope>NUCLEOTIDE SEQUENCE [LARGE SCALE GENOMIC DNA]</scope>
    <source>
        <strain evidence="2">cv. Tatra</strain>
        <tissue evidence="1">Young leaves</tissue>
    </source>
</reference>
<protein>
    <submittedName>
        <fullName evidence="1">Uncharacterized protein</fullName>
    </submittedName>
</protein>
<sequence length="26" mass="3043">MLVDREEMWFRVLVEGGRLQDGGRHG</sequence>
<feature type="non-terminal residue" evidence="1">
    <location>
        <position position="26"/>
    </location>
</feature>